<reference evidence="3" key="1">
    <citation type="journal article" date="2019" name="Int. J. Syst. Evol. Microbiol.">
        <title>The Global Catalogue of Microorganisms (GCM) 10K type strain sequencing project: providing services to taxonomists for standard genome sequencing and annotation.</title>
        <authorList>
            <consortium name="The Broad Institute Genomics Platform"/>
            <consortium name="The Broad Institute Genome Sequencing Center for Infectious Disease"/>
            <person name="Wu L."/>
            <person name="Ma J."/>
        </authorList>
    </citation>
    <scope>NUCLEOTIDE SEQUENCE [LARGE SCALE GENOMIC DNA]</scope>
    <source>
        <strain evidence="3">KCTC 52438</strain>
    </source>
</reference>
<proteinExistence type="predicted"/>
<accession>A0ABV7HHU4</accession>
<evidence type="ECO:0000256" key="1">
    <source>
        <dbReference type="SAM" id="SignalP"/>
    </source>
</evidence>
<protein>
    <submittedName>
        <fullName evidence="2">Uncharacterized protein</fullName>
    </submittedName>
</protein>
<feature type="signal peptide" evidence="1">
    <location>
        <begin position="1"/>
        <end position="21"/>
    </location>
</feature>
<comment type="caution">
    <text evidence="2">The sequence shown here is derived from an EMBL/GenBank/DDBJ whole genome shotgun (WGS) entry which is preliminary data.</text>
</comment>
<dbReference type="RefSeq" id="WP_386723369.1">
    <property type="nucleotide sequence ID" value="NZ_JBHRSZ010000009.1"/>
</dbReference>
<sequence>MKLRTLALGTFMTLSASVAMAGDTYVCVNGDAERKVSVVYTQPGSTVPCEVVYEKASGMQTLWRAENEEGYCEEKAKAFAEKQASWGFECNMMSDQTGAAN</sequence>
<dbReference type="Proteomes" id="UP001595476">
    <property type="component" value="Unassembled WGS sequence"/>
</dbReference>
<evidence type="ECO:0000313" key="3">
    <source>
        <dbReference type="Proteomes" id="UP001595476"/>
    </source>
</evidence>
<keyword evidence="1" id="KW-0732">Signal</keyword>
<organism evidence="2 3">
    <name type="scientific">Litoribrevibacter euphylliae</name>
    <dbReference type="NCBI Taxonomy" id="1834034"/>
    <lineage>
        <taxon>Bacteria</taxon>
        <taxon>Pseudomonadati</taxon>
        <taxon>Pseudomonadota</taxon>
        <taxon>Gammaproteobacteria</taxon>
        <taxon>Oceanospirillales</taxon>
        <taxon>Oceanospirillaceae</taxon>
        <taxon>Litoribrevibacter</taxon>
    </lineage>
</organism>
<dbReference type="EMBL" id="JBHRSZ010000009">
    <property type="protein sequence ID" value="MFC3153449.1"/>
    <property type="molecule type" value="Genomic_DNA"/>
</dbReference>
<name>A0ABV7HHU4_9GAMM</name>
<feature type="chain" id="PRO_5046005523" evidence="1">
    <location>
        <begin position="22"/>
        <end position="101"/>
    </location>
</feature>
<keyword evidence="3" id="KW-1185">Reference proteome</keyword>
<gene>
    <name evidence="2" type="ORF">ACFOEK_20580</name>
</gene>
<evidence type="ECO:0000313" key="2">
    <source>
        <dbReference type="EMBL" id="MFC3153449.1"/>
    </source>
</evidence>